<protein>
    <recommendedName>
        <fullName evidence="4">DUF3299 domain-containing protein</fullName>
    </recommendedName>
</protein>
<comment type="caution">
    <text evidence="2">The sequence shown here is derived from an EMBL/GenBank/DDBJ whole genome shotgun (WGS) entry which is preliminary data.</text>
</comment>
<keyword evidence="1" id="KW-0732">Signal</keyword>
<dbReference type="AlphaFoldDB" id="A0A5C6ZCF6"/>
<dbReference type="EMBL" id="VORO01000044">
    <property type="protein sequence ID" value="TXD86651.1"/>
    <property type="molecule type" value="Genomic_DNA"/>
</dbReference>
<keyword evidence="3" id="KW-1185">Reference proteome</keyword>
<feature type="chain" id="PRO_5022751222" description="DUF3299 domain-containing protein" evidence="1">
    <location>
        <begin position="21"/>
        <end position="147"/>
    </location>
</feature>
<gene>
    <name evidence="2" type="ORF">ESY86_19615</name>
</gene>
<evidence type="ECO:0008006" key="4">
    <source>
        <dbReference type="Google" id="ProtNLM"/>
    </source>
</evidence>
<proteinExistence type="predicted"/>
<name>A0A5C6ZCF6_9FLAO</name>
<sequence length="147" mass="16579">MKTNLIIAILLCWFSATALGQQKITWKTLSDVSFADEYFPEEDTYFLTPTFGASLHKLQNVEIIIKGYILNIDPSSRVYLVSENPMASCFFCGMGGPETIMEVRFTKKLSFKTDDIVTITGTFKLNGDDINHCNYILENATGRLENN</sequence>
<dbReference type="Proteomes" id="UP000321578">
    <property type="component" value="Unassembled WGS sequence"/>
</dbReference>
<evidence type="ECO:0000313" key="2">
    <source>
        <dbReference type="EMBL" id="TXD86651.1"/>
    </source>
</evidence>
<dbReference type="RefSeq" id="WP_147088415.1">
    <property type="nucleotide sequence ID" value="NZ_VORM01000043.1"/>
</dbReference>
<organism evidence="2 3">
    <name type="scientific">Subsaximicrobium wynnwilliamsii</name>
    <dbReference type="NCBI Taxonomy" id="291179"/>
    <lineage>
        <taxon>Bacteria</taxon>
        <taxon>Pseudomonadati</taxon>
        <taxon>Bacteroidota</taxon>
        <taxon>Flavobacteriia</taxon>
        <taxon>Flavobacteriales</taxon>
        <taxon>Flavobacteriaceae</taxon>
        <taxon>Subsaximicrobium</taxon>
    </lineage>
</organism>
<dbReference type="OrthoDB" id="1348500at2"/>
<accession>A0A5C6ZCF6</accession>
<evidence type="ECO:0000256" key="1">
    <source>
        <dbReference type="SAM" id="SignalP"/>
    </source>
</evidence>
<evidence type="ECO:0000313" key="3">
    <source>
        <dbReference type="Proteomes" id="UP000321578"/>
    </source>
</evidence>
<reference evidence="2 3" key="1">
    <citation type="submission" date="2019-08" db="EMBL/GenBank/DDBJ databases">
        <title>Genomes of Subsaximicrobium wynnwilliamsii strains.</title>
        <authorList>
            <person name="Bowman J.P."/>
        </authorList>
    </citation>
    <scope>NUCLEOTIDE SEQUENCE [LARGE SCALE GENOMIC DNA]</scope>
    <source>
        <strain evidence="2 3">2-80-2</strain>
    </source>
</reference>
<feature type="signal peptide" evidence="1">
    <location>
        <begin position="1"/>
        <end position="20"/>
    </location>
</feature>